<dbReference type="PANTHER" id="PTHR10357">
    <property type="entry name" value="ALPHA-AMYLASE FAMILY MEMBER"/>
    <property type="match status" value="1"/>
</dbReference>
<dbReference type="Pfam" id="PF00128">
    <property type="entry name" value="Alpha-amylase"/>
    <property type="match status" value="2"/>
</dbReference>
<evidence type="ECO:0000313" key="10">
    <source>
        <dbReference type="Proteomes" id="UP000719412"/>
    </source>
</evidence>
<dbReference type="CDD" id="cd11328">
    <property type="entry name" value="AmyAc_maltase"/>
    <property type="match status" value="2"/>
</dbReference>
<feature type="region of interest" description="Disordered" evidence="6">
    <location>
        <begin position="141"/>
        <end position="185"/>
    </location>
</feature>
<dbReference type="SUPFAM" id="SSF51445">
    <property type="entry name" value="(Trans)glycosidases"/>
    <property type="match status" value="2"/>
</dbReference>
<feature type="compositionally biased region" description="Basic and acidic residues" evidence="6">
    <location>
        <begin position="606"/>
        <end position="683"/>
    </location>
</feature>
<keyword evidence="5" id="KW-0378">Hydrolase</keyword>
<dbReference type="InterPro" id="IPR017853">
    <property type="entry name" value="GH"/>
</dbReference>
<feature type="compositionally biased region" description="Acidic residues" evidence="6">
    <location>
        <begin position="173"/>
        <end position="185"/>
    </location>
</feature>
<feature type="region of interest" description="Disordered" evidence="6">
    <location>
        <begin position="1057"/>
        <end position="1078"/>
    </location>
</feature>
<dbReference type="SMART" id="SM01141">
    <property type="entry name" value="DRY_EERY"/>
    <property type="match status" value="1"/>
</dbReference>
<reference evidence="9" key="1">
    <citation type="journal article" date="2020" name="J Insects Food Feed">
        <title>The yellow mealworm (Tenebrio molitor) genome: a resource for the emerging insects as food and feed industry.</title>
        <authorList>
            <person name="Eriksson T."/>
            <person name="Andere A."/>
            <person name="Kelstrup H."/>
            <person name="Emery V."/>
            <person name="Picard C."/>
        </authorList>
    </citation>
    <scope>NUCLEOTIDE SEQUENCE</scope>
    <source>
        <strain evidence="9">Stoneville</strain>
        <tissue evidence="9">Whole head</tissue>
    </source>
</reference>
<feature type="compositionally biased region" description="Polar residues" evidence="6">
    <location>
        <begin position="297"/>
        <end position="306"/>
    </location>
</feature>
<comment type="similarity">
    <text evidence="2">Belongs to the glycosyl hydrolase 13 family.</text>
</comment>
<dbReference type="GO" id="GO:0005975">
    <property type="term" value="P:carbohydrate metabolic process"/>
    <property type="evidence" value="ECO:0007669"/>
    <property type="project" value="InterPro"/>
</dbReference>
<evidence type="ECO:0000256" key="4">
    <source>
        <dbReference type="ARBA" id="ARBA00023180"/>
    </source>
</evidence>
<evidence type="ECO:0000259" key="7">
    <source>
        <dbReference type="SMART" id="SM00642"/>
    </source>
</evidence>
<gene>
    <name evidence="9" type="ORF">GEV33_010971</name>
</gene>
<feature type="compositionally biased region" description="Low complexity" evidence="6">
    <location>
        <begin position="397"/>
        <end position="421"/>
    </location>
</feature>
<evidence type="ECO:0000256" key="1">
    <source>
        <dbReference type="ARBA" id="ARBA00001657"/>
    </source>
</evidence>
<dbReference type="InterPro" id="IPR045857">
    <property type="entry name" value="O16G_dom_2"/>
</dbReference>
<reference evidence="9" key="2">
    <citation type="submission" date="2021-08" db="EMBL/GenBank/DDBJ databases">
        <authorList>
            <person name="Eriksson T."/>
        </authorList>
    </citation>
    <scope>NUCLEOTIDE SEQUENCE</scope>
    <source>
        <strain evidence="9">Stoneville</strain>
        <tissue evidence="9">Whole head</tissue>
    </source>
</reference>
<protein>
    <recommendedName>
        <fullName evidence="3">alpha-glucosidase</fullName>
        <ecNumber evidence="3">3.2.1.20</ecNumber>
    </recommendedName>
</protein>
<dbReference type="EC" id="3.2.1.20" evidence="3"/>
<evidence type="ECO:0000256" key="6">
    <source>
        <dbReference type="SAM" id="MobiDB-lite"/>
    </source>
</evidence>
<comment type="catalytic activity">
    <reaction evidence="1">
        <text>Hydrolysis of terminal, non-reducing (1-&gt;4)-linked alpha-D-glucose residues with release of alpha-D-glucose.</text>
        <dbReference type="EC" id="3.2.1.20"/>
    </reaction>
</comment>
<feature type="region of interest" description="Disordered" evidence="6">
    <location>
        <begin position="527"/>
        <end position="696"/>
    </location>
</feature>
<feature type="compositionally biased region" description="Low complexity" evidence="6">
    <location>
        <begin position="573"/>
        <end position="582"/>
    </location>
</feature>
<feature type="region of interest" description="Disordered" evidence="6">
    <location>
        <begin position="237"/>
        <end position="512"/>
    </location>
</feature>
<feature type="compositionally biased region" description="Basic and acidic residues" evidence="6">
    <location>
        <begin position="528"/>
        <end position="558"/>
    </location>
</feature>
<dbReference type="InterPro" id="IPR006047">
    <property type="entry name" value="GH13_cat_dom"/>
</dbReference>
<dbReference type="Proteomes" id="UP000719412">
    <property type="component" value="Unassembled WGS sequence"/>
</dbReference>
<dbReference type="EMBL" id="JABDTM020026531">
    <property type="protein sequence ID" value="KAH0811817.1"/>
    <property type="molecule type" value="Genomic_DNA"/>
</dbReference>
<feature type="compositionally biased region" description="Basic residues" evidence="6">
    <location>
        <begin position="559"/>
        <end position="568"/>
    </location>
</feature>
<evidence type="ECO:0000259" key="8">
    <source>
        <dbReference type="SMART" id="SM01141"/>
    </source>
</evidence>
<evidence type="ECO:0000256" key="3">
    <source>
        <dbReference type="ARBA" id="ARBA00012741"/>
    </source>
</evidence>
<evidence type="ECO:0000256" key="5">
    <source>
        <dbReference type="ARBA" id="ARBA00023295"/>
    </source>
</evidence>
<dbReference type="Pfam" id="PF09750">
    <property type="entry name" value="DRY_EERY"/>
    <property type="match status" value="1"/>
</dbReference>
<feature type="compositionally biased region" description="Polar residues" evidence="6">
    <location>
        <begin position="499"/>
        <end position="512"/>
    </location>
</feature>
<feature type="compositionally biased region" description="Basic residues" evidence="6">
    <location>
        <begin position="905"/>
        <end position="915"/>
    </location>
</feature>
<accession>A0A8J6HD08</accession>
<keyword evidence="4" id="KW-0325">Glycoprotein</keyword>
<comment type="caution">
    <text evidence="9">The sequence shown here is derived from an EMBL/GenBank/DDBJ whole genome shotgun (WGS) entry which is preliminary data.</text>
</comment>
<evidence type="ECO:0000313" key="9">
    <source>
        <dbReference type="EMBL" id="KAH0811817.1"/>
    </source>
</evidence>
<keyword evidence="10" id="KW-1185">Reference proteome</keyword>
<dbReference type="GO" id="GO:0004558">
    <property type="term" value="F:alpha-1,4-glucosidase activity"/>
    <property type="evidence" value="ECO:0007669"/>
    <property type="project" value="UniProtKB-EC"/>
</dbReference>
<dbReference type="PANTHER" id="PTHR10357:SF179">
    <property type="entry name" value="NEUTRAL AND BASIC AMINO ACID TRANSPORT PROTEIN RBAT"/>
    <property type="match status" value="1"/>
</dbReference>
<organism evidence="9 10">
    <name type="scientific">Tenebrio molitor</name>
    <name type="common">Yellow mealworm beetle</name>
    <dbReference type="NCBI Taxonomy" id="7067"/>
    <lineage>
        <taxon>Eukaryota</taxon>
        <taxon>Metazoa</taxon>
        <taxon>Ecdysozoa</taxon>
        <taxon>Arthropoda</taxon>
        <taxon>Hexapoda</taxon>
        <taxon>Insecta</taxon>
        <taxon>Pterygota</taxon>
        <taxon>Neoptera</taxon>
        <taxon>Endopterygota</taxon>
        <taxon>Coleoptera</taxon>
        <taxon>Polyphaga</taxon>
        <taxon>Cucujiformia</taxon>
        <taxon>Tenebrionidae</taxon>
        <taxon>Tenebrio</taxon>
    </lineage>
</organism>
<dbReference type="FunFam" id="3.90.400.10:FF:000001">
    <property type="entry name" value="Maltase A3, isoform A"/>
    <property type="match status" value="2"/>
</dbReference>
<feature type="domain" description="Suppressor of white apricot N-terminal" evidence="8">
    <location>
        <begin position="39"/>
        <end position="164"/>
    </location>
</feature>
<proteinExistence type="inferred from homology"/>
<dbReference type="InterPro" id="IPR019147">
    <property type="entry name" value="SWAP_N_domain"/>
</dbReference>
<feature type="domain" description="Glycosyl hydrolase family 13 catalytic" evidence="7">
    <location>
        <begin position="1673"/>
        <end position="2067"/>
    </location>
</feature>
<name>A0A8J6HD08_TENMO</name>
<feature type="region of interest" description="Disordered" evidence="6">
    <location>
        <begin position="881"/>
        <end position="941"/>
    </location>
</feature>
<dbReference type="Gene3D" id="3.90.400.10">
    <property type="entry name" value="Oligo-1,6-glucosidase, Domain 2"/>
    <property type="match status" value="2"/>
</dbReference>
<feature type="compositionally biased region" description="Basic residues" evidence="6">
    <location>
        <begin position="249"/>
        <end position="261"/>
    </location>
</feature>
<feature type="compositionally biased region" description="Basic residues" evidence="6">
    <location>
        <begin position="354"/>
        <end position="396"/>
    </location>
</feature>
<evidence type="ECO:0000256" key="2">
    <source>
        <dbReference type="ARBA" id="ARBA00008061"/>
    </source>
</evidence>
<dbReference type="Gene3D" id="3.20.20.80">
    <property type="entry name" value="Glycosidases"/>
    <property type="match status" value="2"/>
</dbReference>
<feature type="domain" description="Glycosyl hydrolase family 13 catalytic" evidence="7">
    <location>
        <begin position="1144"/>
        <end position="1571"/>
    </location>
</feature>
<sequence>MWHEARRQERKIRGMLVDYRRRAERRRDFYEKIKADPTQFLQIHGRQCKIHLDPSIAAAADSASAMMPWQGQADNLIDRFDVRAHLDYIPQVKKEEEEELTFEERQINYERYRIIAQNSFLAINEEKFLKQLHLEEQFGYTESKSKKEQRTGGASIGFNYEDNTAPTLGPDLQNEDESDGNSDSDLDVDLSINVSKMDSVQAHEMNRHGRNFGMSSNDFYSFLTNDLEEAESFRLAKEEEHEKALFSGRKSRRERRAHREKRLANRVISPPSYAARISPTYPSFRKSKSLSKSPSPENTGKITYITSFGDEEESPSTSKPNHVDKSRQGRNRRRNSSSERMVYISKRSYSRERGYKRRRSRSRDSRTKRRSWSRDRYKKSRSRSKGRGRSYRRKRSSSSSTLSSSSSSSSSSRNKSRSSSPKFRKRTPPSPTPSPPGKSKSKSPAPKKESPPKVIPRYYGRKKSDQSSSDLSDSSVKDVEMKVANSPVNSEKWSGYGNSGSVTKKTGQNLSIQERLKRKRQALLNKQFKADKIAEQLKTEREKQEQQHREDELREMAIKLRRRQREKRHAYDSNKSSSSSDSDSSKSKSPPPTVESKPKSPSPHASRRDEHRESRRFDRRDSSREKREHSRERRSSRSPRRCTEKRTVYRERRERRRDDYERDRDYKRDSYDRDRERREERTSSETPLSERIARSQSKHVVVETGLFAKREDRKPSGTRPGKITFFQNSPPASGLEYAAGLRIKQDNHTTVMLRIFVFLALGLLVMGDDTTTVTTTTRQYLNIYCDKFPQPSDVDEGNYGDGICYIDGNYNDTVIMTKILHNDEGQIFSATFTIFRRPQVAMASILDGSGVAGRSLEIIYPNARDQVGKASKKRKDGVFSLGVRAKSRTSGPPRDSYGLLDSPIRKHTPSFRRLSRAQNVTPPRPSIPHPKETNSSGPSVPAQYSACAGAAHSIISLSEPIATNLLSIWFIVCGGGARESRVPLQLAMIGKRRRDGGALIGGRSGVHVGGHLAGVRFLVGRSRQGHAMWNTCKPQTRPSVPCPVANLPLPARLTTRLWSPGPHHTAQPARRQKGGRSKKLIPTEVDTSSGTVLQESVGNDNFAFYTTRKLDCGSVATLRSAEQVKRSCGFKTDWDWWKHTTFYHIYVKSFKDSNNDGIGDLQGIIQKLDHFCDAGVEAIWLSPIFQSPKMDQGYDISNYMDIDPDYGTIDDLKQLIDEAHEKGVKLLLDFVPNHTSDQHQWFKDSVNGVDQYRDFYIWAEPRIDAEGNKLPPNNWISVFNHCAWTWNDKRQQYYFHQFDPSQPDLNFHNPKVVEEMDKVLLFWLDYGVDGFRVDAIPYLVEHKDLPDEPLSHLPGHKPTDYEYLDHIYSKDQPESYQMMHHWRTLLDDYTRKHGGTARILMTEAYTTVANTMLYFGTPDGTKLGAHFTFNFFLVGDANSTASAQDIVDSINKWLDNIPEIYTSNWVLSNHDNHRVATRCGPGNVDGFNMLIAILPGIDITYYGEEIGQENGEVSYEENQDLKVKHFGMFWEFCRDFERTPFQWDDTVNAGFNDGGKTWLPVSRKYKENNLKKQKESEGLSHYKIYRELRKIRKDPILSFGGCKVRAIGRDVIVVRRKYRESSIVLVFNKGSQGCVVNVSEDVEVPNSVKLTTACGTTPKEEDPDWWKHATFYQIYPRSFQDSTNDGIGDLQGIIDKIDLFPDAGVDAVWLSPIFDSPQVDQGYDISNYTDIDSDYGTIEDLQKLVEEANARGVKVVLDFVPNHTSDKHQWFIDSVNGVEEYRDYYIWANAKTGDDGERLPPNNWISMFKNSAWTWNEERQQYYLHQFASAQPDLNYRNPKVVEAMKDVLRFWLDRGIDGFRIDAVPYLFEDPDLQDEPLSNSTGYNSTDYEYLDHIYTKDLYDTFDMIYQWRQVVDDYTKENGGSTRVLMTEAYTDADKTMLYYGTADGSRLGAHFTFNFNLITDININSTAEDIASSINKWLDGIPEIYTSNWVLGNHDNHRVATRLGPGNIDGLNMVKALLPGVAVTYNGEEIGQEDGEVSYEEGQDPSARDPAIFDQVSRDFERTPYQWDESVNAGFNTGAKPWLPVSEKYLETNLQDEKESNGSSHYKVYQALAKIRSDPILVSGDVEVKAVDEYTLLVKRSNEEASLVVVFNVGDAEVTVDVSADVAEDNSVKIASVDSSREAGSVVDPASLKLDAHEALVIAS</sequence>
<dbReference type="SMART" id="SM00642">
    <property type="entry name" value="Aamy"/>
    <property type="match status" value="2"/>
</dbReference>
<keyword evidence="5" id="KW-0326">Glycosidase</keyword>